<dbReference type="Gene3D" id="3.40.30.10">
    <property type="entry name" value="Glutaredoxin"/>
    <property type="match status" value="1"/>
</dbReference>
<reference evidence="4 5" key="1">
    <citation type="submission" date="2014-04" db="EMBL/GenBank/DDBJ databases">
        <title>Draft genome sequence of Hydrogenovibrio marinus MH-110, a model organism for aerobic H2 metabolism.</title>
        <authorList>
            <person name="Cha H.J."/>
            <person name="Jo B.H."/>
            <person name="Hwang B.H."/>
        </authorList>
    </citation>
    <scope>NUCLEOTIDE SEQUENCE [LARGE SCALE GENOMIC DNA]</scope>
    <source>
        <strain evidence="4 5">MH-110</strain>
    </source>
</reference>
<keyword evidence="5" id="KW-1185">Reference proteome</keyword>
<feature type="domain" description="Thioredoxin-like fold" evidence="3">
    <location>
        <begin position="1"/>
        <end position="76"/>
    </location>
</feature>
<dbReference type="AlphaFoldDB" id="A0A066ZVU6"/>
<feature type="disulfide bond" description="Redox-active" evidence="2">
    <location>
        <begin position="10"/>
        <end position="13"/>
    </location>
</feature>
<proteinExistence type="predicted"/>
<protein>
    <submittedName>
        <fullName evidence="4">Glutaredoxin</fullName>
    </submittedName>
</protein>
<comment type="caution">
    <text evidence="4">The sequence shown here is derived from an EMBL/GenBank/DDBJ whole genome shotgun (WGS) entry which is preliminary data.</text>
</comment>
<evidence type="ECO:0000259" key="3">
    <source>
        <dbReference type="Pfam" id="PF13192"/>
    </source>
</evidence>
<organism evidence="4 5">
    <name type="scientific">Hydrogenovibrio marinus</name>
    <dbReference type="NCBI Taxonomy" id="28885"/>
    <lineage>
        <taxon>Bacteria</taxon>
        <taxon>Pseudomonadati</taxon>
        <taxon>Pseudomonadota</taxon>
        <taxon>Gammaproteobacteria</taxon>
        <taxon>Thiotrichales</taxon>
        <taxon>Piscirickettsiaceae</taxon>
        <taxon>Hydrogenovibrio</taxon>
    </lineage>
</organism>
<dbReference type="InterPro" id="IPR012336">
    <property type="entry name" value="Thioredoxin-like_fold"/>
</dbReference>
<dbReference type="InterPro" id="IPR036249">
    <property type="entry name" value="Thioredoxin-like_sf"/>
</dbReference>
<evidence type="ECO:0000256" key="1">
    <source>
        <dbReference type="PIRSR" id="PIRSR037031-50"/>
    </source>
</evidence>
<accession>A0A066ZVU6</accession>
<dbReference type="NCBIfam" id="TIGR00412">
    <property type="entry name" value="redox_disulf_2"/>
    <property type="match status" value="1"/>
</dbReference>
<sequence>MEIKVLGTGCANCDNTIKRIEMVAKEMNVAVNVIAVHDVAKILEYGVMSTPAVVIAEMVVHSGSVPSKEKIQEWFEQAPQG</sequence>
<dbReference type="PANTHER" id="PTHR36450">
    <property type="entry name" value="THIOREDOXIN"/>
    <property type="match status" value="1"/>
</dbReference>
<keyword evidence="2" id="KW-1015">Disulfide bond</keyword>
<dbReference type="PIRSF" id="PIRSF037031">
    <property type="entry name" value="Redox_disulphide_2"/>
    <property type="match status" value="1"/>
</dbReference>
<evidence type="ECO:0000256" key="2">
    <source>
        <dbReference type="PIRSR" id="PIRSR037031-51"/>
    </source>
</evidence>
<dbReference type="InterPro" id="IPR005243">
    <property type="entry name" value="THIRX-like_proc"/>
</dbReference>
<dbReference type="Pfam" id="PF13192">
    <property type="entry name" value="Thioredoxin_3"/>
    <property type="match status" value="1"/>
</dbReference>
<evidence type="ECO:0000313" key="5">
    <source>
        <dbReference type="Proteomes" id="UP000027341"/>
    </source>
</evidence>
<dbReference type="EMBL" id="JMIU01000001">
    <property type="protein sequence ID" value="KDN96404.1"/>
    <property type="molecule type" value="Genomic_DNA"/>
</dbReference>
<dbReference type="Proteomes" id="UP000027341">
    <property type="component" value="Unassembled WGS sequence"/>
</dbReference>
<keyword evidence="2" id="KW-0676">Redox-active center</keyword>
<dbReference type="STRING" id="28885.EI16_09035"/>
<feature type="active site" description="Nucleophile" evidence="1">
    <location>
        <position position="13"/>
    </location>
</feature>
<feature type="active site" description="Nucleophile" evidence="1">
    <location>
        <position position="10"/>
    </location>
</feature>
<name>A0A066ZVU6_HYDMR</name>
<dbReference type="SUPFAM" id="SSF52833">
    <property type="entry name" value="Thioredoxin-like"/>
    <property type="match status" value="1"/>
</dbReference>
<gene>
    <name evidence="4" type="ORF">EI16_09035</name>
</gene>
<dbReference type="PANTHER" id="PTHR36450:SF1">
    <property type="entry name" value="THIOREDOXIN"/>
    <property type="match status" value="1"/>
</dbReference>
<evidence type="ECO:0000313" key="4">
    <source>
        <dbReference type="EMBL" id="KDN96404.1"/>
    </source>
</evidence>